<dbReference type="OrthoDB" id="9999122at2"/>
<name>A0A061ABZ2_9MOLU</name>
<gene>
    <name evidence="2" type="ORF">Aocu_08560</name>
</gene>
<dbReference type="RefSeq" id="WP_045749405.1">
    <property type="nucleotide sequence ID" value="NZ_FUZK01000001.1"/>
</dbReference>
<sequence length="223" mass="26236">MRRFKYPFSKCIDKKLLRKRIDLLDNSSRQRYIANRRFHLTFQALYWILFVFLLGIMIVLNQRIEPAIGKTFYTILVIFVSLVLPILLLSFPFLKLEKHYPSQSLETIPRDIVAVINIKLLKYYKIPKNYIVTKCYDSSNHLLVEKDVLIFFHKDKLRIVNDFTSTIKDFGCFEFGLDEFILSYGKKGDIVTTEIKTEKFYISLGKRAKPYILNRGADANGEV</sequence>
<accession>A0A061ABZ2</accession>
<feature type="transmembrane region" description="Helical" evidence="1">
    <location>
        <begin position="72"/>
        <end position="94"/>
    </location>
</feature>
<evidence type="ECO:0000313" key="2">
    <source>
        <dbReference type="EMBL" id="CDR30929.1"/>
    </source>
</evidence>
<dbReference type="Proteomes" id="UP000032434">
    <property type="component" value="Chromosome 1"/>
</dbReference>
<dbReference type="STRING" id="35623.Aocu_08560"/>
<evidence type="ECO:0000256" key="1">
    <source>
        <dbReference type="SAM" id="Phobius"/>
    </source>
</evidence>
<protein>
    <submittedName>
        <fullName evidence="2">Uncharacterized protein</fullName>
    </submittedName>
</protein>
<keyword evidence="3" id="KW-1185">Reference proteome</keyword>
<keyword evidence="1" id="KW-0472">Membrane</keyword>
<reference evidence="3" key="1">
    <citation type="submission" date="2014-05" db="EMBL/GenBank/DDBJ databases">
        <authorList>
            <person name="Kube M."/>
        </authorList>
    </citation>
    <scope>NUCLEOTIDE SEQUENCE [LARGE SCALE GENOMIC DNA]</scope>
</reference>
<evidence type="ECO:0000313" key="3">
    <source>
        <dbReference type="Proteomes" id="UP000032434"/>
    </source>
</evidence>
<proteinExistence type="predicted"/>
<keyword evidence="1" id="KW-0812">Transmembrane</keyword>
<organism evidence="2 3">
    <name type="scientific">Acholeplasma oculi</name>
    <dbReference type="NCBI Taxonomy" id="35623"/>
    <lineage>
        <taxon>Bacteria</taxon>
        <taxon>Bacillati</taxon>
        <taxon>Mycoplasmatota</taxon>
        <taxon>Mollicutes</taxon>
        <taxon>Acholeplasmatales</taxon>
        <taxon>Acholeplasmataceae</taxon>
        <taxon>Acholeplasma</taxon>
    </lineage>
</organism>
<dbReference type="InParanoid" id="A0A061ABZ2"/>
<dbReference type="AlphaFoldDB" id="A0A061ABZ2"/>
<dbReference type="HOGENOM" id="CLU_1237992_0_0_14"/>
<dbReference type="KEGG" id="aoc:Aocu_08560"/>
<dbReference type="PATRIC" id="fig|35623.3.peg.856"/>
<feature type="transmembrane region" description="Helical" evidence="1">
    <location>
        <begin position="38"/>
        <end position="60"/>
    </location>
</feature>
<dbReference type="EMBL" id="LK028559">
    <property type="protein sequence ID" value="CDR30929.1"/>
    <property type="molecule type" value="Genomic_DNA"/>
</dbReference>
<keyword evidence="1" id="KW-1133">Transmembrane helix</keyword>